<dbReference type="FunFam" id="3.90.1530.30:FF:000001">
    <property type="entry name" value="Chromosome partitioning protein ParB"/>
    <property type="match status" value="1"/>
</dbReference>
<dbReference type="PANTHER" id="PTHR33375">
    <property type="entry name" value="CHROMOSOME-PARTITIONING PROTEIN PARB-RELATED"/>
    <property type="match status" value="1"/>
</dbReference>
<dbReference type="NCBIfam" id="TIGR00180">
    <property type="entry name" value="parB_part"/>
    <property type="match status" value="1"/>
</dbReference>
<sequence>MNKRLGRGLDALIPTLKIDENDSISELDINKIRPNPYQPRKHIDEEQLSELMASIKEHGVIQPIVVRESLNGYEIVAGERRWRASKALNLKKIPAVIKNFTDQQVMEVALIENLQREDLNPVEIAVAYDKLMKRYNLTQDELATRIGVSRPNVANFVRLLQLPQSILEKVATGQLTMGHARALITLESEEKQLYLSEKVIKEKWSVRTLEEKIKQLKSDVSRETKNKNEQKTKNKEFERVEEQLRDKFKTLVKIKAGKKKGKIEIEYFDQDDLERILKLIGI</sequence>
<dbReference type="SMART" id="SM00470">
    <property type="entry name" value="ParB"/>
    <property type="match status" value="1"/>
</dbReference>
<dbReference type="STRING" id="337097.BHF71_07955"/>
<dbReference type="Pfam" id="PF17762">
    <property type="entry name" value="HTH_ParB"/>
    <property type="match status" value="1"/>
</dbReference>
<dbReference type="GO" id="GO:0003677">
    <property type="term" value="F:DNA binding"/>
    <property type="evidence" value="ECO:0007669"/>
    <property type="project" value="UniProtKB-KW"/>
</dbReference>
<dbReference type="EMBL" id="MIJF01000016">
    <property type="protein sequence ID" value="OEF99680.1"/>
    <property type="molecule type" value="Genomic_DNA"/>
</dbReference>
<feature type="coiled-coil region" evidence="6">
    <location>
        <begin position="206"/>
        <end position="247"/>
    </location>
</feature>
<dbReference type="FunFam" id="1.10.10.2830:FF:000001">
    <property type="entry name" value="Chromosome partitioning protein ParB"/>
    <property type="match status" value="1"/>
</dbReference>
<evidence type="ECO:0000256" key="2">
    <source>
        <dbReference type="ARBA" id="ARBA00006295"/>
    </source>
</evidence>
<dbReference type="RefSeq" id="WP_069656468.1">
    <property type="nucleotide sequence ID" value="NZ_MIJF01000016.1"/>
</dbReference>
<comment type="similarity">
    <text evidence="2">Belongs to the ParB family.</text>
</comment>
<dbReference type="InterPro" id="IPR036086">
    <property type="entry name" value="ParB/Sulfiredoxin_sf"/>
</dbReference>
<dbReference type="InterPro" id="IPR001387">
    <property type="entry name" value="Cro/C1-type_HTH"/>
</dbReference>
<dbReference type="InterPro" id="IPR050336">
    <property type="entry name" value="Chromosome_partition/occlusion"/>
</dbReference>
<dbReference type="InterPro" id="IPR057240">
    <property type="entry name" value="ParB_dimer_C"/>
</dbReference>
<evidence type="ECO:0000256" key="4">
    <source>
        <dbReference type="ARBA" id="ARBA00022829"/>
    </source>
</evidence>
<dbReference type="Pfam" id="PF02195">
    <property type="entry name" value="ParB_N"/>
    <property type="match status" value="1"/>
</dbReference>
<dbReference type="Pfam" id="PF23552">
    <property type="entry name" value="ParB_C"/>
    <property type="match status" value="1"/>
</dbReference>
<keyword evidence="9" id="KW-1185">Reference proteome</keyword>
<evidence type="ECO:0000256" key="1">
    <source>
        <dbReference type="ARBA" id="ARBA00004453"/>
    </source>
</evidence>
<dbReference type="GO" id="GO:0045881">
    <property type="term" value="P:positive regulation of sporulation resulting in formation of a cellular spore"/>
    <property type="evidence" value="ECO:0007669"/>
    <property type="project" value="TreeGrafter"/>
</dbReference>
<reference evidence="8 9" key="1">
    <citation type="submission" date="2016-09" db="EMBL/GenBank/DDBJ databases">
        <title>Draft genome sequence for the type strain of Vulcanibacillus modesticaldus BR, a strictly anaerobic, moderately thermophilic, and nitrate-reducing bacterium from deep sea-hydrothermal vents of the Mid-Atlantic Ridge.</title>
        <authorList>
            <person name="Abin C.A."/>
            <person name="Hollibaugh J.T."/>
        </authorList>
    </citation>
    <scope>NUCLEOTIDE SEQUENCE [LARGE SCALE GENOMIC DNA]</scope>
    <source>
        <strain evidence="8 9">BR</strain>
    </source>
</reference>
<organism evidence="8 9">
    <name type="scientific">Vulcanibacillus modesticaldus</name>
    <dbReference type="NCBI Taxonomy" id="337097"/>
    <lineage>
        <taxon>Bacteria</taxon>
        <taxon>Bacillati</taxon>
        <taxon>Bacillota</taxon>
        <taxon>Bacilli</taxon>
        <taxon>Bacillales</taxon>
        <taxon>Bacillaceae</taxon>
        <taxon>Vulcanibacillus</taxon>
    </lineage>
</organism>
<dbReference type="OrthoDB" id="9802051at2"/>
<comment type="subcellular location">
    <subcellularLocation>
        <location evidence="1">Cytoplasm</location>
        <location evidence="1">Nucleoid</location>
    </subcellularLocation>
</comment>
<dbReference type="AlphaFoldDB" id="A0A1D2YVD5"/>
<feature type="domain" description="HTH cro/C1-type" evidence="7">
    <location>
        <begin position="130"/>
        <end position="155"/>
    </location>
</feature>
<evidence type="ECO:0000256" key="6">
    <source>
        <dbReference type="SAM" id="Coils"/>
    </source>
</evidence>
<dbReference type="PROSITE" id="PS50943">
    <property type="entry name" value="HTH_CROC1"/>
    <property type="match status" value="1"/>
</dbReference>
<dbReference type="GO" id="GO:0005694">
    <property type="term" value="C:chromosome"/>
    <property type="evidence" value="ECO:0007669"/>
    <property type="project" value="TreeGrafter"/>
</dbReference>
<gene>
    <name evidence="8" type="ORF">BHF71_07955</name>
</gene>
<protein>
    <submittedName>
        <fullName evidence="8">Stage 0 sporulation protein J</fullName>
    </submittedName>
</protein>
<dbReference type="Proteomes" id="UP000243739">
    <property type="component" value="Unassembled WGS sequence"/>
</dbReference>
<keyword evidence="3" id="KW-0963">Cytoplasm</keyword>
<dbReference type="GO" id="GO:0009295">
    <property type="term" value="C:nucleoid"/>
    <property type="evidence" value="ECO:0007669"/>
    <property type="project" value="UniProtKB-SubCell"/>
</dbReference>
<evidence type="ECO:0000256" key="5">
    <source>
        <dbReference type="ARBA" id="ARBA00023125"/>
    </source>
</evidence>
<dbReference type="Gene3D" id="1.10.10.2830">
    <property type="match status" value="1"/>
</dbReference>
<proteinExistence type="inferred from homology"/>
<dbReference type="InterPro" id="IPR041468">
    <property type="entry name" value="HTH_ParB/Spo0J"/>
</dbReference>
<keyword evidence="6" id="KW-0175">Coiled coil</keyword>
<evidence type="ECO:0000259" key="7">
    <source>
        <dbReference type="PROSITE" id="PS50943"/>
    </source>
</evidence>
<dbReference type="PANTHER" id="PTHR33375:SF1">
    <property type="entry name" value="CHROMOSOME-PARTITIONING PROTEIN PARB-RELATED"/>
    <property type="match status" value="1"/>
</dbReference>
<dbReference type="CDD" id="cd16393">
    <property type="entry name" value="SPO0J_N"/>
    <property type="match status" value="1"/>
</dbReference>
<accession>A0A1D2YVD5</accession>
<dbReference type="InterPro" id="IPR003115">
    <property type="entry name" value="ParB_N"/>
</dbReference>
<name>A0A1D2YVD5_9BACI</name>
<evidence type="ECO:0000313" key="8">
    <source>
        <dbReference type="EMBL" id="OEF99680.1"/>
    </source>
</evidence>
<keyword evidence="4" id="KW-0159">Chromosome partition</keyword>
<dbReference type="SUPFAM" id="SSF110849">
    <property type="entry name" value="ParB/Sulfiredoxin"/>
    <property type="match status" value="1"/>
</dbReference>
<dbReference type="GO" id="GO:0007059">
    <property type="term" value="P:chromosome segregation"/>
    <property type="evidence" value="ECO:0007669"/>
    <property type="project" value="UniProtKB-KW"/>
</dbReference>
<dbReference type="InterPro" id="IPR004437">
    <property type="entry name" value="ParB/RepB/Spo0J"/>
</dbReference>
<evidence type="ECO:0000313" key="9">
    <source>
        <dbReference type="Proteomes" id="UP000243739"/>
    </source>
</evidence>
<keyword evidence="5" id="KW-0238">DNA-binding</keyword>
<comment type="caution">
    <text evidence="8">The sequence shown here is derived from an EMBL/GenBank/DDBJ whole genome shotgun (WGS) entry which is preliminary data.</text>
</comment>
<dbReference type="Gene3D" id="3.90.1530.30">
    <property type="match status" value="1"/>
</dbReference>
<evidence type="ECO:0000256" key="3">
    <source>
        <dbReference type="ARBA" id="ARBA00022490"/>
    </source>
</evidence>